<evidence type="ECO:0000313" key="2">
    <source>
        <dbReference type="Proteomes" id="UP000219465"/>
    </source>
</evidence>
<proteinExistence type="predicted"/>
<gene>
    <name evidence="1" type="ORF">SAMN05877838_0513</name>
</gene>
<accession>A0A286HLT2</accession>
<protein>
    <submittedName>
        <fullName evidence="1">Uncharacterized protein</fullName>
    </submittedName>
</protein>
<dbReference type="Proteomes" id="UP000219465">
    <property type="component" value="Unassembled WGS sequence"/>
</dbReference>
<dbReference type="AlphaFoldDB" id="A0A286HLT2"/>
<name>A0A286HLT2_9HYPH</name>
<dbReference type="EMBL" id="OCPC01000001">
    <property type="protein sequence ID" value="SOE08783.1"/>
    <property type="molecule type" value="Genomic_DNA"/>
</dbReference>
<dbReference type="OrthoDB" id="7959377at2"/>
<reference evidence="2" key="1">
    <citation type="submission" date="2017-08" db="EMBL/GenBank/DDBJ databases">
        <authorList>
            <person name="Varghese N."/>
            <person name="Submissions S."/>
        </authorList>
    </citation>
    <scope>NUCLEOTIDE SEQUENCE [LARGE SCALE GENOMIC DNA]</scope>
    <source>
        <strain evidence="2">KCTC 23107</strain>
    </source>
</reference>
<organism evidence="1 2">
    <name type="scientific">Hoeflea halophila</name>
    <dbReference type="NCBI Taxonomy" id="714899"/>
    <lineage>
        <taxon>Bacteria</taxon>
        <taxon>Pseudomonadati</taxon>
        <taxon>Pseudomonadota</taxon>
        <taxon>Alphaproteobacteria</taxon>
        <taxon>Hyphomicrobiales</taxon>
        <taxon>Rhizobiaceae</taxon>
        <taxon>Hoeflea</taxon>
    </lineage>
</organism>
<evidence type="ECO:0000313" key="1">
    <source>
        <dbReference type="EMBL" id="SOE08783.1"/>
    </source>
</evidence>
<sequence length="287" mass="32855">MLTIQQRWCKIREHIRFKYLPKIVEGMVHLSTQKARFRLRKDGRIRILVDSTVLGHGVTHESSWVSTGPKKWGGTEIATGYLARMPVHSFDDDSAEYQNVCFLPGIAHLARTGLVGLCTSAELRAEVDRQPLGRFRGYGLFSYGIFNDIQLESVDGFVIERNALNGMPPVNYAQQQRDRINSSQDPLFHSLVSLLGESNSQDAWHLTTAERHGLFCFLTMDFKLLRTVASRRNQEPLSSLKTKILTPQELGMYLEIRPIQPHLLSYNKASFFVRSDLVRPRKNRRVN</sequence>
<keyword evidence="2" id="KW-1185">Reference proteome</keyword>
<dbReference type="RefSeq" id="WP_097104732.1">
    <property type="nucleotide sequence ID" value="NZ_OCPC01000001.1"/>
</dbReference>